<reference evidence="8 9" key="1">
    <citation type="submission" date="2022-04" db="EMBL/GenBank/DDBJ databases">
        <title>Genome sequence of C. roseum typestrain.</title>
        <authorList>
            <person name="Poehlein A."/>
            <person name="Schoch T."/>
            <person name="Duerre P."/>
            <person name="Daniel R."/>
        </authorList>
    </citation>
    <scope>NUCLEOTIDE SEQUENCE [LARGE SCALE GENOMIC DNA]</scope>
    <source>
        <strain evidence="8 9">DSM 7320</strain>
    </source>
</reference>
<protein>
    <recommendedName>
        <fullName evidence="5">UDP-N-acetylglucosamine kinase</fullName>
        <ecNumber evidence="2">2.7.1.176</ecNumber>
    </recommendedName>
    <alternativeName>
        <fullName evidence="5">UDP-N-acetylglucosamine kinase</fullName>
    </alternativeName>
</protein>
<evidence type="ECO:0000256" key="6">
    <source>
        <dbReference type="ARBA" id="ARBA00048178"/>
    </source>
</evidence>
<dbReference type="AlphaFoldDB" id="A0A1S8LAS4"/>
<comment type="catalytic activity">
    <reaction evidence="6">
        <text>UDP-N-acetyl-alpha-D-glucosamine + ATP = UDP-N-acetyl-alpha-D-glucosamine 3'-phosphate + ADP + H(+)</text>
        <dbReference type="Rhea" id="RHEA:32671"/>
        <dbReference type="ChEBI" id="CHEBI:15378"/>
        <dbReference type="ChEBI" id="CHEBI:30616"/>
        <dbReference type="ChEBI" id="CHEBI:57705"/>
        <dbReference type="ChEBI" id="CHEBI:64353"/>
        <dbReference type="ChEBI" id="CHEBI:456216"/>
        <dbReference type="EC" id="2.7.1.176"/>
    </reaction>
</comment>
<dbReference type="Pfam" id="PF06414">
    <property type="entry name" value="Zeta_toxin"/>
    <property type="match status" value="1"/>
</dbReference>
<dbReference type="Proteomes" id="UP000190951">
    <property type="component" value="Chromosome"/>
</dbReference>
<dbReference type="PANTHER" id="PTHR39206">
    <property type="entry name" value="SLL8004 PROTEIN"/>
    <property type="match status" value="1"/>
</dbReference>
<sequence>MKIYTIFAGVNGAGKTSIYKSVYYNENKSEKRINTDEMVARIGSWKDDNLQIKCAREAIKLIKKYISEGISFNQETTLSGKSIVKNIRLAKQNGFYVTMNYIGVENVNIAKERVKIRISKGGHGIPNEAIERRYTESLLNLKSLLIVCDKIDIYDNTEMLKLVMSIEKGRIIWQHRKIPNWLNNFLKTSDILPTLHKIN</sequence>
<dbReference type="RefSeq" id="WP_077836257.1">
    <property type="nucleotide sequence ID" value="NZ_CP096983.1"/>
</dbReference>
<dbReference type="EMBL" id="CP096983">
    <property type="protein sequence ID" value="URZ11150.1"/>
    <property type="molecule type" value="Genomic_DNA"/>
</dbReference>
<proteinExistence type="inferred from homology"/>
<dbReference type="InterPro" id="IPR027417">
    <property type="entry name" value="P-loop_NTPase"/>
</dbReference>
<dbReference type="InterPro" id="IPR010488">
    <property type="entry name" value="Zeta_toxin_domain"/>
</dbReference>
<feature type="domain" description="Zeta toxin" evidence="7">
    <location>
        <begin position="5"/>
        <end position="158"/>
    </location>
</feature>
<keyword evidence="9" id="KW-1185">Reference proteome</keyword>
<dbReference type="EC" id="2.7.1.176" evidence="2"/>
<comment type="similarity">
    <text evidence="1">Belongs to the zeta toxin family.</text>
</comment>
<keyword evidence="4" id="KW-0067">ATP-binding</keyword>
<dbReference type="STRING" id="84029.CROST_14390"/>
<name>A0A1S8LAS4_9CLOT</name>
<evidence type="ECO:0000256" key="3">
    <source>
        <dbReference type="ARBA" id="ARBA00022741"/>
    </source>
</evidence>
<evidence type="ECO:0000256" key="5">
    <source>
        <dbReference type="ARBA" id="ARBA00032897"/>
    </source>
</evidence>
<accession>A0A1S8LAS4</accession>
<keyword evidence="3" id="KW-0547">Nucleotide-binding</keyword>
<dbReference type="KEGG" id="crw:CROST_018670"/>
<evidence type="ECO:0000256" key="4">
    <source>
        <dbReference type="ARBA" id="ARBA00022840"/>
    </source>
</evidence>
<evidence type="ECO:0000313" key="8">
    <source>
        <dbReference type="EMBL" id="URZ11150.1"/>
    </source>
</evidence>
<evidence type="ECO:0000313" key="9">
    <source>
        <dbReference type="Proteomes" id="UP000190951"/>
    </source>
</evidence>
<organism evidence="8 9">
    <name type="scientific">Clostridium felsineum</name>
    <dbReference type="NCBI Taxonomy" id="36839"/>
    <lineage>
        <taxon>Bacteria</taxon>
        <taxon>Bacillati</taxon>
        <taxon>Bacillota</taxon>
        <taxon>Clostridia</taxon>
        <taxon>Eubacteriales</taxon>
        <taxon>Clostridiaceae</taxon>
        <taxon>Clostridium</taxon>
    </lineage>
</organism>
<evidence type="ECO:0000256" key="1">
    <source>
        <dbReference type="ARBA" id="ARBA00009104"/>
    </source>
</evidence>
<dbReference type="GO" id="GO:0016301">
    <property type="term" value="F:kinase activity"/>
    <property type="evidence" value="ECO:0007669"/>
    <property type="project" value="InterPro"/>
</dbReference>
<evidence type="ECO:0000256" key="2">
    <source>
        <dbReference type="ARBA" id="ARBA00011963"/>
    </source>
</evidence>
<dbReference type="PANTHER" id="PTHR39206:SF1">
    <property type="entry name" value="SLL8004 PROTEIN"/>
    <property type="match status" value="1"/>
</dbReference>
<evidence type="ECO:0000259" key="7">
    <source>
        <dbReference type="Pfam" id="PF06414"/>
    </source>
</evidence>
<dbReference type="Gene3D" id="3.40.50.300">
    <property type="entry name" value="P-loop containing nucleotide triphosphate hydrolases"/>
    <property type="match status" value="1"/>
</dbReference>
<dbReference type="GO" id="GO:0005524">
    <property type="term" value="F:ATP binding"/>
    <property type="evidence" value="ECO:0007669"/>
    <property type="project" value="UniProtKB-KW"/>
</dbReference>
<gene>
    <name evidence="8" type="ORF">CROST_018670</name>
</gene>